<dbReference type="RefSeq" id="WP_094828063.1">
    <property type="nucleotide sequence ID" value="NZ_NEVL01000004.1"/>
</dbReference>
<comment type="pathway">
    <text evidence="4">Amino-acid biosynthesis; D-alanine biosynthesis; D-alanine from L-alanine: step 1/1.</text>
</comment>
<dbReference type="SUPFAM" id="SSF51419">
    <property type="entry name" value="PLP-binding barrel"/>
    <property type="match status" value="1"/>
</dbReference>
<organism evidence="8 9">
    <name type="scientific">Bordetella genomosp. 1</name>
    <dbReference type="NCBI Taxonomy" id="1395607"/>
    <lineage>
        <taxon>Bacteria</taxon>
        <taxon>Pseudomonadati</taxon>
        <taxon>Pseudomonadota</taxon>
        <taxon>Betaproteobacteria</taxon>
        <taxon>Burkholderiales</taxon>
        <taxon>Alcaligenaceae</taxon>
        <taxon>Bordetella</taxon>
    </lineage>
</organism>
<protein>
    <recommendedName>
        <fullName evidence="4">Alanine racemase</fullName>
        <ecNumber evidence="4">5.1.1.1</ecNumber>
    </recommendedName>
</protein>
<evidence type="ECO:0000259" key="7">
    <source>
        <dbReference type="SMART" id="SM01005"/>
    </source>
</evidence>
<gene>
    <name evidence="8" type="primary">alr</name>
    <name evidence="8" type="ORF">CEG14_19620</name>
</gene>
<dbReference type="InterPro" id="IPR001608">
    <property type="entry name" value="Ala_racemase_N"/>
</dbReference>
<keyword evidence="2 4" id="KW-0663">Pyridoxal phosphate</keyword>
<evidence type="ECO:0000256" key="6">
    <source>
        <dbReference type="SAM" id="MobiDB-lite"/>
    </source>
</evidence>
<dbReference type="Proteomes" id="UP000217005">
    <property type="component" value="Unassembled WGS sequence"/>
</dbReference>
<dbReference type="Pfam" id="PF00842">
    <property type="entry name" value="Ala_racemase_C"/>
    <property type="match status" value="1"/>
</dbReference>
<dbReference type="InterPro" id="IPR009006">
    <property type="entry name" value="Ala_racemase/Decarboxylase_C"/>
</dbReference>
<dbReference type="Gene3D" id="2.40.37.10">
    <property type="entry name" value="Lyase, Ornithine Decarboxylase, Chain A, domain 1"/>
    <property type="match status" value="1"/>
</dbReference>
<comment type="catalytic activity">
    <reaction evidence="4">
        <text>L-alanine = D-alanine</text>
        <dbReference type="Rhea" id="RHEA:20249"/>
        <dbReference type="ChEBI" id="CHEBI:57416"/>
        <dbReference type="ChEBI" id="CHEBI:57972"/>
        <dbReference type="EC" id="5.1.1.1"/>
    </reaction>
</comment>
<dbReference type="PANTHER" id="PTHR30511:SF0">
    <property type="entry name" value="ALANINE RACEMASE, CATABOLIC-RELATED"/>
    <property type="match status" value="1"/>
</dbReference>
<evidence type="ECO:0000256" key="5">
    <source>
        <dbReference type="PIRSR" id="PIRSR600821-50"/>
    </source>
</evidence>
<dbReference type="GO" id="GO:0030632">
    <property type="term" value="P:D-alanine biosynthetic process"/>
    <property type="evidence" value="ECO:0007669"/>
    <property type="project" value="UniProtKB-UniRule"/>
</dbReference>
<dbReference type="InterPro" id="IPR020622">
    <property type="entry name" value="Ala_racemase_pyridoxalP-BS"/>
</dbReference>
<proteinExistence type="inferred from homology"/>
<comment type="function">
    <text evidence="4">Catalyzes the interconversion of L-alanine and D-alanine. May also act on other amino acids.</text>
</comment>
<comment type="cofactor">
    <cofactor evidence="1 4 5">
        <name>pyridoxal 5'-phosphate</name>
        <dbReference type="ChEBI" id="CHEBI:597326"/>
    </cofactor>
</comment>
<dbReference type="GO" id="GO:0030170">
    <property type="term" value="F:pyridoxal phosphate binding"/>
    <property type="evidence" value="ECO:0007669"/>
    <property type="project" value="UniProtKB-UniRule"/>
</dbReference>
<dbReference type="NCBIfam" id="TIGR00492">
    <property type="entry name" value="alr"/>
    <property type="match status" value="1"/>
</dbReference>
<sequence>MSAALPPSPRVLARVDAGAIAHNLGVLRHWIGGAPGRAPRIWATVKADAYGHGLCHVLPGLAQADGLAVLNLSEALACRAAGWRGPLLVYGGLQDAAEVERLTLDDLHLVISHAAQLDWLRARDLVHTYAPSLWLRFAGDLNLSGFDAAEYAPAHARAQALVALGHARAVHHMNHYAAAEDEQGVAQADAVFRRVIADLPGLVSTSNSAALARHRLHAGATDWVRPGLALYGASPLAGFTGAGLGLRPAMSLHSRLMATRQVPAGTSLGYRGAYVSEGEMRVGMVSCGYADGYPRQAQTGTPVLIDGVRTRVVGRVSMDMMAVDLGPVPHAQPGAEVLLWGPALPVEEVAAAAGTIAADLLTGLTGRVPVAPAASSQAAASSRARDGANSRNSVVATR</sequence>
<evidence type="ECO:0000256" key="1">
    <source>
        <dbReference type="ARBA" id="ARBA00001933"/>
    </source>
</evidence>
<evidence type="ECO:0000256" key="4">
    <source>
        <dbReference type="HAMAP-Rule" id="MF_01201"/>
    </source>
</evidence>
<comment type="similarity">
    <text evidence="4">Belongs to the alanine racemase family.</text>
</comment>
<dbReference type="InterPro" id="IPR011079">
    <property type="entry name" value="Ala_racemase_C"/>
</dbReference>
<dbReference type="PANTHER" id="PTHR30511">
    <property type="entry name" value="ALANINE RACEMASE"/>
    <property type="match status" value="1"/>
</dbReference>
<dbReference type="Gene3D" id="3.20.20.10">
    <property type="entry name" value="Alanine racemase"/>
    <property type="match status" value="1"/>
</dbReference>
<comment type="caution">
    <text evidence="4">Lacks conserved residue(s) required for the propagation of feature annotation.</text>
</comment>
<dbReference type="InterPro" id="IPR029066">
    <property type="entry name" value="PLP-binding_barrel"/>
</dbReference>
<dbReference type="GO" id="GO:0008784">
    <property type="term" value="F:alanine racemase activity"/>
    <property type="evidence" value="ECO:0007669"/>
    <property type="project" value="UniProtKB-UniRule"/>
</dbReference>
<dbReference type="SMART" id="SM01005">
    <property type="entry name" value="Ala_racemase_C"/>
    <property type="match status" value="1"/>
</dbReference>
<feature type="active site" description="Proton acceptor; specific for D-alanine" evidence="4">
    <location>
        <position position="46"/>
    </location>
</feature>
<feature type="compositionally biased region" description="Low complexity" evidence="6">
    <location>
        <begin position="389"/>
        <end position="398"/>
    </location>
</feature>
<evidence type="ECO:0000256" key="2">
    <source>
        <dbReference type="ARBA" id="ARBA00022898"/>
    </source>
</evidence>
<feature type="modified residue" description="N6-(pyridoxal phosphate)lysine" evidence="4 5">
    <location>
        <position position="46"/>
    </location>
</feature>
<feature type="active site" description="Proton acceptor; specific for L-alanine" evidence="4">
    <location>
        <position position="270"/>
    </location>
</feature>
<dbReference type="EMBL" id="NEVL01000004">
    <property type="protein sequence ID" value="OZI33068.1"/>
    <property type="molecule type" value="Genomic_DNA"/>
</dbReference>
<accession>A0A261S6S9</accession>
<dbReference type="GO" id="GO:0005829">
    <property type="term" value="C:cytosol"/>
    <property type="evidence" value="ECO:0007669"/>
    <property type="project" value="TreeGrafter"/>
</dbReference>
<dbReference type="AlphaFoldDB" id="A0A261S6S9"/>
<dbReference type="HAMAP" id="MF_01201">
    <property type="entry name" value="Ala_racemase"/>
    <property type="match status" value="1"/>
</dbReference>
<evidence type="ECO:0000313" key="9">
    <source>
        <dbReference type="Proteomes" id="UP000217005"/>
    </source>
</evidence>
<dbReference type="UniPathway" id="UPA00042">
    <property type="reaction ID" value="UER00497"/>
</dbReference>
<evidence type="ECO:0000256" key="3">
    <source>
        <dbReference type="ARBA" id="ARBA00023235"/>
    </source>
</evidence>
<dbReference type="SUPFAM" id="SSF50621">
    <property type="entry name" value="Alanine racemase C-terminal domain-like"/>
    <property type="match status" value="1"/>
</dbReference>
<dbReference type="PROSITE" id="PS00395">
    <property type="entry name" value="ALANINE_RACEMASE"/>
    <property type="match status" value="1"/>
</dbReference>
<dbReference type="EC" id="5.1.1.1" evidence="4"/>
<dbReference type="Pfam" id="PF01168">
    <property type="entry name" value="Ala_racemase_N"/>
    <property type="match status" value="1"/>
</dbReference>
<keyword evidence="3 4" id="KW-0413">Isomerase</keyword>
<evidence type="ECO:0000313" key="8">
    <source>
        <dbReference type="EMBL" id="OZI33068.1"/>
    </source>
</evidence>
<feature type="binding site" evidence="4">
    <location>
        <position position="318"/>
    </location>
    <ligand>
        <name>substrate</name>
    </ligand>
</feature>
<name>A0A261S6S9_9BORD</name>
<feature type="region of interest" description="Disordered" evidence="6">
    <location>
        <begin position="376"/>
        <end position="398"/>
    </location>
</feature>
<feature type="domain" description="Alanine racemase C-terminal" evidence="7">
    <location>
        <begin position="249"/>
        <end position="373"/>
    </location>
</feature>
<dbReference type="InterPro" id="IPR000821">
    <property type="entry name" value="Ala_racemase"/>
</dbReference>
<reference evidence="8 9" key="1">
    <citation type="submission" date="2017-05" db="EMBL/GenBank/DDBJ databases">
        <title>Complete and WGS of Bordetella genogroups.</title>
        <authorList>
            <person name="Spilker T."/>
            <person name="LiPuma J."/>
        </authorList>
    </citation>
    <scope>NUCLEOTIDE SEQUENCE [LARGE SCALE GENOMIC DNA]</scope>
    <source>
        <strain evidence="8 9">AU17610</strain>
    </source>
</reference>
<comment type="caution">
    <text evidence="8">The sequence shown here is derived from an EMBL/GenBank/DDBJ whole genome shotgun (WGS) entry which is preliminary data.</text>
</comment>
<dbReference type="PRINTS" id="PR00992">
    <property type="entry name" value="ALARACEMASE"/>
</dbReference>
<dbReference type="OrthoDB" id="9813814at2"/>